<evidence type="ECO:0000256" key="5">
    <source>
        <dbReference type="SAM" id="Phobius"/>
    </source>
</evidence>
<evidence type="ECO:0000256" key="1">
    <source>
        <dbReference type="ARBA" id="ARBA00004141"/>
    </source>
</evidence>
<accession>A0A0L6U0K2</accession>
<dbReference type="AlphaFoldDB" id="A0A0L6U0K2"/>
<feature type="domain" description="O-antigen ligase-related" evidence="6">
    <location>
        <begin position="189"/>
        <end position="332"/>
    </location>
</feature>
<feature type="transmembrane region" description="Helical" evidence="5">
    <location>
        <begin position="229"/>
        <end position="250"/>
    </location>
</feature>
<evidence type="ECO:0000256" key="2">
    <source>
        <dbReference type="ARBA" id="ARBA00022692"/>
    </source>
</evidence>
<dbReference type="Proteomes" id="UP000036873">
    <property type="component" value="Unassembled WGS sequence"/>
</dbReference>
<dbReference type="PANTHER" id="PTHR37422:SF17">
    <property type="entry name" value="O-ANTIGEN LIGASE"/>
    <property type="match status" value="1"/>
</dbReference>
<dbReference type="EMBL" id="LGYO01000021">
    <property type="protein sequence ID" value="KNZ42033.1"/>
    <property type="molecule type" value="Genomic_DNA"/>
</dbReference>
<gene>
    <name evidence="7" type="ORF">AKG39_08840</name>
</gene>
<keyword evidence="4 5" id="KW-0472">Membrane</keyword>
<proteinExistence type="predicted"/>
<evidence type="ECO:0000313" key="8">
    <source>
        <dbReference type="Proteomes" id="UP000036873"/>
    </source>
</evidence>
<comment type="caution">
    <text evidence="7">The sequence shown here is derived from an EMBL/GenBank/DDBJ whole genome shotgun (WGS) entry which is preliminary data.</text>
</comment>
<evidence type="ECO:0000256" key="4">
    <source>
        <dbReference type="ARBA" id="ARBA00023136"/>
    </source>
</evidence>
<keyword evidence="8" id="KW-1185">Reference proteome</keyword>
<sequence>MINRQKVLLTLYTKWVFAVLVLSQLFFDYTIISQVAIVLMCIMTVLVCITEKRFCFSVYFIFALLFIIQSYIFSVYGISINSETSLAMTKTLVINFIMALAIYNYVVIYDNLEESLDVFAAMSVILTIFIMILSFQSILSVRLGSNVGFTVLGKPVSFSPNSIALIAGFAYLIYLYKYNNTKNQTTLVAMFWLILVVLLTGSKKGILLVVLGTPLMNFLLGSDKKFKNIIISLIVVFGLYQIIINVPMFYDIMGQRVESLVGMVMGGETGDASSNSRSSYIELGWDYFLLRPWTGFGLDNFRYLPDAYRTYSHNNYIELLFSGGIPALFFFYGFRVYMLIKLFINRNLNKINGFLFVSLLIMMVMEYAFVSYFDRIFIILFILILSGYELNKKPNISTEIDYPHVVKEIIY</sequence>
<organism evidence="7 8">
    <name type="scientific">Acetobacterium bakii</name>
    <dbReference type="NCBI Taxonomy" id="52689"/>
    <lineage>
        <taxon>Bacteria</taxon>
        <taxon>Bacillati</taxon>
        <taxon>Bacillota</taxon>
        <taxon>Clostridia</taxon>
        <taxon>Eubacteriales</taxon>
        <taxon>Eubacteriaceae</taxon>
        <taxon>Acetobacterium</taxon>
    </lineage>
</organism>
<keyword evidence="2 5" id="KW-0812">Transmembrane</keyword>
<feature type="transmembrane region" description="Helical" evidence="5">
    <location>
        <begin position="7"/>
        <end position="25"/>
    </location>
</feature>
<feature type="transmembrane region" description="Helical" evidence="5">
    <location>
        <begin position="158"/>
        <end position="176"/>
    </location>
</feature>
<dbReference type="PANTHER" id="PTHR37422">
    <property type="entry name" value="TEICHURONIC ACID BIOSYNTHESIS PROTEIN TUAE"/>
    <property type="match status" value="1"/>
</dbReference>
<dbReference type="Pfam" id="PF04932">
    <property type="entry name" value="Wzy_C"/>
    <property type="match status" value="1"/>
</dbReference>
<name>A0A0L6U0K2_9FIRM</name>
<feature type="transmembrane region" description="Helical" evidence="5">
    <location>
        <begin position="31"/>
        <end position="49"/>
    </location>
</feature>
<evidence type="ECO:0000259" key="6">
    <source>
        <dbReference type="Pfam" id="PF04932"/>
    </source>
</evidence>
<dbReference type="InterPro" id="IPR007016">
    <property type="entry name" value="O-antigen_ligase-rel_domated"/>
</dbReference>
<dbReference type="InterPro" id="IPR051533">
    <property type="entry name" value="WaaL-like"/>
</dbReference>
<dbReference type="STRING" id="52689.AKG39_08840"/>
<evidence type="ECO:0000313" key="7">
    <source>
        <dbReference type="EMBL" id="KNZ42033.1"/>
    </source>
</evidence>
<dbReference type="OrthoDB" id="2087636at2"/>
<evidence type="ECO:0000256" key="3">
    <source>
        <dbReference type="ARBA" id="ARBA00022989"/>
    </source>
</evidence>
<protein>
    <recommendedName>
        <fullName evidence="6">O-antigen ligase-related domain-containing protein</fullName>
    </recommendedName>
</protein>
<feature type="transmembrane region" description="Helical" evidence="5">
    <location>
        <begin position="86"/>
        <end position="106"/>
    </location>
</feature>
<dbReference type="RefSeq" id="WP_050740024.1">
    <property type="nucleotide sequence ID" value="NZ_LGYO01000021.1"/>
</dbReference>
<dbReference type="GO" id="GO:0016020">
    <property type="term" value="C:membrane"/>
    <property type="evidence" value="ECO:0007669"/>
    <property type="project" value="UniProtKB-SubCell"/>
</dbReference>
<feature type="transmembrane region" description="Helical" evidence="5">
    <location>
        <begin position="352"/>
        <end position="370"/>
    </location>
</feature>
<reference evidence="8" key="1">
    <citation type="submission" date="2015-07" db="EMBL/GenBank/DDBJ databases">
        <title>Draft genome sequence of Acetobacterium bakii DSM 8293, a potential psychrophilic chemical producer through syngas fermentation.</title>
        <authorList>
            <person name="Song Y."/>
            <person name="Hwang S."/>
            <person name="Cho B.-K."/>
        </authorList>
    </citation>
    <scope>NUCLEOTIDE SEQUENCE [LARGE SCALE GENOMIC DNA]</scope>
    <source>
        <strain evidence="8">DSM 8239</strain>
    </source>
</reference>
<feature type="transmembrane region" description="Helical" evidence="5">
    <location>
        <begin position="56"/>
        <end position="80"/>
    </location>
</feature>
<feature type="transmembrane region" description="Helical" evidence="5">
    <location>
        <begin position="118"/>
        <end position="138"/>
    </location>
</feature>
<comment type="subcellular location">
    <subcellularLocation>
        <location evidence="1">Membrane</location>
        <topology evidence="1">Multi-pass membrane protein</topology>
    </subcellularLocation>
</comment>
<keyword evidence="3 5" id="KW-1133">Transmembrane helix</keyword>
<feature type="transmembrane region" description="Helical" evidence="5">
    <location>
        <begin position="319"/>
        <end position="340"/>
    </location>
</feature>